<evidence type="ECO:0000256" key="1">
    <source>
        <dbReference type="ARBA" id="ARBA00004613"/>
    </source>
</evidence>
<name>A0AAE0WC29_9BIVA</name>
<dbReference type="GO" id="GO:0005576">
    <property type="term" value="C:extracellular region"/>
    <property type="evidence" value="ECO:0007669"/>
    <property type="project" value="UniProtKB-SubCell"/>
</dbReference>
<evidence type="ECO:0000313" key="5">
    <source>
        <dbReference type="EMBL" id="KAK3609823.1"/>
    </source>
</evidence>
<dbReference type="Proteomes" id="UP001195483">
    <property type="component" value="Unassembled WGS sequence"/>
</dbReference>
<evidence type="ECO:0000259" key="4">
    <source>
        <dbReference type="PROSITE" id="PS50871"/>
    </source>
</evidence>
<accession>A0AAE0WC29</accession>
<dbReference type="InterPro" id="IPR001073">
    <property type="entry name" value="C1q_dom"/>
</dbReference>
<keyword evidence="3" id="KW-0732">Signal</keyword>
<keyword evidence="6" id="KW-1185">Reference proteome</keyword>
<evidence type="ECO:0000313" key="6">
    <source>
        <dbReference type="Proteomes" id="UP001195483"/>
    </source>
</evidence>
<protein>
    <recommendedName>
        <fullName evidence="4">C1q domain-containing protein</fullName>
    </recommendedName>
</protein>
<dbReference type="AlphaFoldDB" id="A0AAE0WC29"/>
<dbReference type="InterPro" id="IPR050822">
    <property type="entry name" value="Cerebellin_Synaptic_Org"/>
</dbReference>
<proteinExistence type="predicted"/>
<organism evidence="5 6">
    <name type="scientific">Potamilus streckersoni</name>
    <dbReference type="NCBI Taxonomy" id="2493646"/>
    <lineage>
        <taxon>Eukaryota</taxon>
        <taxon>Metazoa</taxon>
        <taxon>Spiralia</taxon>
        <taxon>Lophotrochozoa</taxon>
        <taxon>Mollusca</taxon>
        <taxon>Bivalvia</taxon>
        <taxon>Autobranchia</taxon>
        <taxon>Heteroconchia</taxon>
        <taxon>Palaeoheterodonta</taxon>
        <taxon>Unionida</taxon>
        <taxon>Unionoidea</taxon>
        <taxon>Unionidae</taxon>
        <taxon>Ambleminae</taxon>
        <taxon>Lampsilini</taxon>
        <taxon>Potamilus</taxon>
    </lineage>
</organism>
<gene>
    <name evidence="5" type="ORF">CHS0354_029863</name>
</gene>
<comment type="caution">
    <text evidence="5">The sequence shown here is derived from an EMBL/GenBank/DDBJ whole genome shotgun (WGS) entry which is preliminary data.</text>
</comment>
<dbReference type="PRINTS" id="PR00007">
    <property type="entry name" value="COMPLEMNTC1Q"/>
</dbReference>
<dbReference type="EMBL" id="JAEAOA010001782">
    <property type="protein sequence ID" value="KAK3609823.1"/>
    <property type="molecule type" value="Genomic_DNA"/>
</dbReference>
<evidence type="ECO:0000256" key="3">
    <source>
        <dbReference type="ARBA" id="ARBA00022729"/>
    </source>
</evidence>
<dbReference type="InterPro" id="IPR008983">
    <property type="entry name" value="Tumour_necrosis_fac-like_dom"/>
</dbReference>
<dbReference type="PANTHER" id="PTHR22923:SF116">
    <property type="entry name" value="C1Q DOMAIN-CONTAINING PROTEIN"/>
    <property type="match status" value="1"/>
</dbReference>
<dbReference type="Pfam" id="PF00386">
    <property type="entry name" value="C1q"/>
    <property type="match status" value="1"/>
</dbReference>
<reference evidence="5" key="1">
    <citation type="journal article" date="2021" name="Genome Biol. Evol.">
        <title>A High-Quality Reference Genome for a Parasitic Bivalve with Doubly Uniparental Inheritance (Bivalvia: Unionida).</title>
        <authorList>
            <person name="Smith C.H."/>
        </authorList>
    </citation>
    <scope>NUCLEOTIDE SEQUENCE</scope>
    <source>
        <strain evidence="5">CHS0354</strain>
    </source>
</reference>
<evidence type="ECO:0000256" key="2">
    <source>
        <dbReference type="ARBA" id="ARBA00022525"/>
    </source>
</evidence>
<dbReference type="SMART" id="SM00110">
    <property type="entry name" value="C1Q"/>
    <property type="match status" value="1"/>
</dbReference>
<comment type="subcellular location">
    <subcellularLocation>
        <location evidence="1">Secreted</location>
    </subcellularLocation>
</comment>
<dbReference type="PROSITE" id="PS50871">
    <property type="entry name" value="C1Q"/>
    <property type="match status" value="1"/>
</dbReference>
<sequence>MAAITAVILVYNGYPTAGQQLSTVKTDQQELADSLLSLIKDDQKQIRSLGHEADVLEWEMNELKALRQNVICGCDPLPNPVVFSATMQNNITLVGIEQQLLFDTLRTNIGNGYDVRHGTFTAPVDGVYEFSFSVYVEVSAVVGLDLKKNGVVIARSRSSQDSYGYYNMATNMVVVELKAGDDIWIEHTTADSNTIFGRSMTSFSGQLILPYII</sequence>
<reference evidence="5" key="2">
    <citation type="journal article" date="2021" name="Genome Biol. Evol.">
        <title>Developing a high-quality reference genome for a parasitic bivalve with doubly uniparental inheritance (Bivalvia: Unionida).</title>
        <authorList>
            <person name="Smith C.H."/>
        </authorList>
    </citation>
    <scope>NUCLEOTIDE SEQUENCE</scope>
    <source>
        <strain evidence="5">CHS0354</strain>
        <tissue evidence="5">Mantle</tissue>
    </source>
</reference>
<feature type="domain" description="C1q" evidence="4">
    <location>
        <begin position="76"/>
        <end position="213"/>
    </location>
</feature>
<reference evidence="5" key="3">
    <citation type="submission" date="2023-05" db="EMBL/GenBank/DDBJ databases">
        <authorList>
            <person name="Smith C.H."/>
        </authorList>
    </citation>
    <scope>NUCLEOTIDE SEQUENCE</scope>
    <source>
        <strain evidence="5">CHS0354</strain>
        <tissue evidence="5">Mantle</tissue>
    </source>
</reference>
<dbReference type="SUPFAM" id="SSF49842">
    <property type="entry name" value="TNF-like"/>
    <property type="match status" value="1"/>
</dbReference>
<dbReference type="PANTHER" id="PTHR22923">
    <property type="entry name" value="CEREBELLIN-RELATED"/>
    <property type="match status" value="1"/>
</dbReference>
<dbReference type="Gene3D" id="2.60.120.40">
    <property type="match status" value="1"/>
</dbReference>
<keyword evidence="2" id="KW-0964">Secreted</keyword>